<reference evidence="4" key="1">
    <citation type="submission" date="2023-06" db="EMBL/GenBank/DDBJ databases">
        <title>Genome-scale phylogeny and comparative genomics of the fungal order Sordariales.</title>
        <authorList>
            <consortium name="Lawrence Berkeley National Laboratory"/>
            <person name="Hensen N."/>
            <person name="Bonometti L."/>
            <person name="Westerberg I."/>
            <person name="Brannstrom I.O."/>
            <person name="Guillou S."/>
            <person name="Cros-Aarteil S."/>
            <person name="Calhoun S."/>
            <person name="Haridas S."/>
            <person name="Kuo A."/>
            <person name="Mondo S."/>
            <person name="Pangilinan J."/>
            <person name="Riley R."/>
            <person name="Labutti K."/>
            <person name="Andreopoulos B."/>
            <person name="Lipzen A."/>
            <person name="Chen C."/>
            <person name="Yanf M."/>
            <person name="Daum C."/>
            <person name="Ng V."/>
            <person name="Clum A."/>
            <person name="Steindorff A."/>
            <person name="Ohm R."/>
            <person name="Martin F."/>
            <person name="Silar P."/>
            <person name="Natvig D."/>
            <person name="Lalanne C."/>
            <person name="Gautier V."/>
            <person name="Ament-Velasquez S.L."/>
            <person name="Kruys A."/>
            <person name="Hutchinson M.I."/>
            <person name="Powell A.J."/>
            <person name="Barry K."/>
            <person name="Miller A.N."/>
            <person name="Grigoriev I.V."/>
            <person name="Debuchy R."/>
            <person name="Gladieux P."/>
            <person name="Thoren M.H."/>
            <person name="Johannesson H."/>
        </authorList>
    </citation>
    <scope>NUCLEOTIDE SEQUENCE</scope>
    <source>
        <strain evidence="4">SMH4607-1</strain>
    </source>
</reference>
<dbReference type="Gene3D" id="3.40.50.720">
    <property type="entry name" value="NAD(P)-binding Rossmann-like Domain"/>
    <property type="match status" value="1"/>
</dbReference>
<evidence type="ECO:0000256" key="2">
    <source>
        <dbReference type="ARBA" id="ARBA00023002"/>
    </source>
</evidence>
<evidence type="ECO:0000313" key="5">
    <source>
        <dbReference type="Proteomes" id="UP001172102"/>
    </source>
</evidence>
<evidence type="ECO:0000313" key="4">
    <source>
        <dbReference type="EMBL" id="KAK0711708.1"/>
    </source>
</evidence>
<evidence type="ECO:0000256" key="1">
    <source>
        <dbReference type="ARBA" id="ARBA00008072"/>
    </source>
</evidence>
<proteinExistence type="inferred from homology"/>
<comment type="similarity">
    <text evidence="1">Belongs to the zinc-containing alcohol dehydrogenase family.</text>
</comment>
<dbReference type="Proteomes" id="UP001172102">
    <property type="component" value="Unassembled WGS sequence"/>
</dbReference>
<dbReference type="GO" id="GO:0016651">
    <property type="term" value="F:oxidoreductase activity, acting on NAD(P)H"/>
    <property type="evidence" value="ECO:0007669"/>
    <property type="project" value="InterPro"/>
</dbReference>
<dbReference type="InterPro" id="IPR020843">
    <property type="entry name" value="ER"/>
</dbReference>
<dbReference type="AlphaFoldDB" id="A0AA40DTW9"/>
<accession>A0AA40DTW9</accession>
<evidence type="ECO:0000259" key="3">
    <source>
        <dbReference type="SMART" id="SM00829"/>
    </source>
</evidence>
<dbReference type="SUPFAM" id="SSF50129">
    <property type="entry name" value="GroES-like"/>
    <property type="match status" value="1"/>
</dbReference>
<dbReference type="Pfam" id="PF08240">
    <property type="entry name" value="ADH_N"/>
    <property type="match status" value="1"/>
</dbReference>
<dbReference type="InterPro" id="IPR011032">
    <property type="entry name" value="GroES-like_sf"/>
</dbReference>
<keyword evidence="2" id="KW-0560">Oxidoreductase</keyword>
<dbReference type="Gene3D" id="3.90.180.10">
    <property type="entry name" value="Medium-chain alcohol dehydrogenases, catalytic domain"/>
    <property type="match status" value="1"/>
</dbReference>
<dbReference type="EMBL" id="JAUKUA010000005">
    <property type="protein sequence ID" value="KAK0711708.1"/>
    <property type="molecule type" value="Genomic_DNA"/>
</dbReference>
<dbReference type="InterPro" id="IPR036291">
    <property type="entry name" value="NAD(P)-bd_dom_sf"/>
</dbReference>
<dbReference type="SMART" id="SM00829">
    <property type="entry name" value="PKS_ER"/>
    <property type="match status" value="1"/>
</dbReference>
<feature type="domain" description="Enoyl reductase (ER)" evidence="3">
    <location>
        <begin position="8"/>
        <end position="287"/>
    </location>
</feature>
<organism evidence="4 5">
    <name type="scientific">Lasiosphaeris hirsuta</name>
    <dbReference type="NCBI Taxonomy" id="260670"/>
    <lineage>
        <taxon>Eukaryota</taxon>
        <taxon>Fungi</taxon>
        <taxon>Dikarya</taxon>
        <taxon>Ascomycota</taxon>
        <taxon>Pezizomycotina</taxon>
        <taxon>Sordariomycetes</taxon>
        <taxon>Sordariomycetidae</taxon>
        <taxon>Sordariales</taxon>
        <taxon>Lasiosphaeriaceae</taxon>
        <taxon>Lasiosphaeris</taxon>
    </lineage>
</organism>
<sequence length="357" mass="37750">MNELVLHGIPSFAAQLRKADIPKPGTDEVLIKVVAAGLNPKDWKASQRSPCPFTRKLDESNALNAGDDIAGVVEAVGSTVFEYKKGDRVAAFHRMGEPHGAYAEYAIAPVLTTFHLPPNISFEAGAGLPLSAMTAALALYQHLGLPLPTVPGKKDIPVLIYGGASAVGAYALQLAKLSGLGPIITVAGSGIGFVESLGAATHIIDYREGNVAQGILKVLDGKKLHHSLDAVSSGGSHAVITEVLVASGGGKISMLDPVQDKEWKWPEGVELKFTYVASAYSLKHAFISEEGAIADGEFAYFFYRYITYLLAKGKFTPHPHQAIANGLSGVIEGINSLHEHKVSAKKLVVRIADTPGI</sequence>
<dbReference type="InterPro" id="IPR047122">
    <property type="entry name" value="Trans-enoyl_RdTase-like"/>
</dbReference>
<dbReference type="PANTHER" id="PTHR45348">
    <property type="entry name" value="HYPOTHETICAL OXIDOREDUCTASE (EUROFUNG)"/>
    <property type="match status" value="1"/>
</dbReference>
<dbReference type="PANTHER" id="PTHR45348:SF5">
    <property type="entry name" value="OXIDOREDUCTASE, PUTATIVE (AFU_ORTHOLOGUE AFUA_8G01420)-RELATED"/>
    <property type="match status" value="1"/>
</dbReference>
<dbReference type="SUPFAM" id="SSF51735">
    <property type="entry name" value="NAD(P)-binding Rossmann-fold domains"/>
    <property type="match status" value="1"/>
</dbReference>
<protein>
    <submittedName>
        <fullName evidence="4">Chaperonin 10-like protein</fullName>
    </submittedName>
</protein>
<dbReference type="CDD" id="cd08249">
    <property type="entry name" value="enoyl_reductase_like"/>
    <property type="match status" value="1"/>
</dbReference>
<gene>
    <name evidence="4" type="ORF">B0H67DRAFT_602448</name>
</gene>
<keyword evidence="5" id="KW-1185">Reference proteome</keyword>
<comment type="caution">
    <text evidence="4">The sequence shown here is derived from an EMBL/GenBank/DDBJ whole genome shotgun (WGS) entry which is preliminary data.</text>
</comment>
<name>A0AA40DTW9_9PEZI</name>
<dbReference type="InterPro" id="IPR013154">
    <property type="entry name" value="ADH-like_N"/>
</dbReference>